<sequence>MAVPGGSEVGKSHHEPSVQADQQKEVDIYRDTPVRLLGYANELGEAFRSLVHVNVVRLTYAVASAYVPSGDCRQGRQRQTTNKVRRNEATPPEKAAGPRPLDHPSVG</sequence>
<protein>
    <recommendedName>
        <fullName evidence="2">Mitochondrial fission process protein 1</fullName>
    </recommendedName>
    <alternativeName>
        <fullName evidence="3">Mitochondrial 18 kDa protein</fullName>
    </alternativeName>
</protein>
<dbReference type="PANTHER" id="PTHR11001:SF2">
    <property type="entry name" value="MITOCHONDRIAL FISSION PROCESS PROTEIN 1"/>
    <property type="match status" value="1"/>
</dbReference>
<dbReference type="AlphaFoldDB" id="V5HV85"/>
<evidence type="ECO:0000313" key="5">
    <source>
        <dbReference type="EMBL" id="JAB82424.1"/>
    </source>
</evidence>
<name>V5HV85_IXORI</name>
<feature type="region of interest" description="Disordered" evidence="4">
    <location>
        <begin position="1"/>
        <end position="26"/>
    </location>
</feature>
<organism evidence="5">
    <name type="scientific">Ixodes ricinus</name>
    <name type="common">Common tick</name>
    <name type="synonym">Acarus ricinus</name>
    <dbReference type="NCBI Taxonomy" id="34613"/>
    <lineage>
        <taxon>Eukaryota</taxon>
        <taxon>Metazoa</taxon>
        <taxon>Ecdysozoa</taxon>
        <taxon>Arthropoda</taxon>
        <taxon>Chelicerata</taxon>
        <taxon>Arachnida</taxon>
        <taxon>Acari</taxon>
        <taxon>Parasitiformes</taxon>
        <taxon>Ixodida</taxon>
        <taxon>Ixodoidea</taxon>
        <taxon>Ixodidae</taxon>
        <taxon>Ixodinae</taxon>
        <taxon>Ixodes</taxon>
    </lineage>
</organism>
<dbReference type="Pfam" id="PF10558">
    <property type="entry name" value="MTP18"/>
    <property type="match status" value="1"/>
</dbReference>
<evidence type="ECO:0000256" key="2">
    <source>
        <dbReference type="ARBA" id="ARBA00017835"/>
    </source>
</evidence>
<dbReference type="InterPro" id="IPR019560">
    <property type="entry name" value="Mitochondrial_18_kDa_protein"/>
</dbReference>
<dbReference type="EMBL" id="GANP01002044">
    <property type="protein sequence ID" value="JAB82424.1"/>
    <property type="molecule type" value="mRNA"/>
</dbReference>
<feature type="region of interest" description="Disordered" evidence="4">
    <location>
        <begin position="68"/>
        <end position="107"/>
    </location>
</feature>
<reference evidence="5" key="1">
    <citation type="journal article" date="2015" name="Sci. Rep.">
        <title>Tissue- and time-dependent transcription in Ixodes ricinus salivary glands and midguts when blood feeding on the vertebrate host.</title>
        <authorList>
            <person name="Kotsyfakis M."/>
            <person name="Schwarz A."/>
            <person name="Erhart J."/>
            <person name="Ribeiro J.M."/>
        </authorList>
    </citation>
    <scope>NUCLEOTIDE SEQUENCE</scope>
    <source>
        <tissue evidence="5">Salivary gland and midgut</tissue>
    </source>
</reference>
<feature type="compositionally biased region" description="Basic and acidic residues" evidence="4">
    <location>
        <begin position="10"/>
        <end position="26"/>
    </location>
</feature>
<evidence type="ECO:0000256" key="3">
    <source>
        <dbReference type="ARBA" id="ARBA00029631"/>
    </source>
</evidence>
<dbReference type="GO" id="GO:0005739">
    <property type="term" value="C:mitochondrion"/>
    <property type="evidence" value="ECO:0007669"/>
    <property type="project" value="TreeGrafter"/>
</dbReference>
<dbReference type="PANTHER" id="PTHR11001">
    <property type="entry name" value="MITOCHONDRIAL FISSION PROCESS PROTEIN 1"/>
    <property type="match status" value="1"/>
</dbReference>
<evidence type="ECO:0000256" key="1">
    <source>
        <dbReference type="ARBA" id="ARBA00009224"/>
    </source>
</evidence>
<comment type="similarity">
    <text evidence="1">Belongs to the MTFP1 family.</text>
</comment>
<accession>V5HV85</accession>
<evidence type="ECO:0000256" key="4">
    <source>
        <dbReference type="SAM" id="MobiDB-lite"/>
    </source>
</evidence>
<proteinExistence type="evidence at transcript level"/>
<dbReference type="GO" id="GO:0000266">
    <property type="term" value="P:mitochondrial fission"/>
    <property type="evidence" value="ECO:0007669"/>
    <property type="project" value="TreeGrafter"/>
</dbReference>